<protein>
    <submittedName>
        <fullName evidence="1">Sarcosine oxidase, gamma subunit family</fullName>
    </submittedName>
</protein>
<evidence type="ECO:0000313" key="1">
    <source>
        <dbReference type="EMBL" id="ANU06432.1"/>
    </source>
</evidence>
<dbReference type="Gene3D" id="3.30.1360.120">
    <property type="entry name" value="Probable tRNA modification gtpase trme, domain 1"/>
    <property type="match status" value="1"/>
</dbReference>
<dbReference type="Gene3D" id="3.30.70.1520">
    <property type="entry name" value="Heterotetrameric sarcosine oxidase"/>
    <property type="match status" value="1"/>
</dbReference>
<gene>
    <name evidence="1" type="ORF">A6F65_00104</name>
</gene>
<keyword evidence="2" id="KW-1185">Reference proteome</keyword>
<organism evidence="1 2">
    <name type="scientific">Paraurantiacibacter namhicola</name>
    <dbReference type="NCBI Taxonomy" id="645517"/>
    <lineage>
        <taxon>Bacteria</taxon>
        <taxon>Pseudomonadati</taxon>
        <taxon>Pseudomonadota</taxon>
        <taxon>Alphaproteobacteria</taxon>
        <taxon>Sphingomonadales</taxon>
        <taxon>Erythrobacteraceae</taxon>
        <taxon>Paraurantiacibacter</taxon>
    </lineage>
</organism>
<accession>A0A1C7D502</accession>
<dbReference type="RefSeq" id="WP_067784574.1">
    <property type="nucleotide sequence ID" value="NZ_CP016545.1"/>
</dbReference>
<dbReference type="OrthoDB" id="7562825at2"/>
<dbReference type="SUPFAM" id="SSF103025">
    <property type="entry name" value="Folate-binding domain"/>
    <property type="match status" value="1"/>
</dbReference>
<dbReference type="STRING" id="645517.A6F65_00104"/>
<name>A0A1C7D502_9SPHN</name>
<sequence>MADIAIEPIAFKSLFMASLWRGTAPAGAAQLESALNCALPDKPNRFTEKDGIVAACLIPGRYLLLAETGQLYPAAAGNCDPALVSLVQLDHSRKAFRVSGPQAARLLMKGVAIDLDEAAFPAGSLFQSSIHDIGVVGLRRGASSFDLLVYTSFADSFEHWLRDAAMEFS</sequence>
<dbReference type="KEGG" id="anh:A6F65_00104"/>
<dbReference type="InterPro" id="IPR027266">
    <property type="entry name" value="TrmE/GcvT-like"/>
</dbReference>
<dbReference type="Proteomes" id="UP000092698">
    <property type="component" value="Chromosome"/>
</dbReference>
<proteinExistence type="predicted"/>
<dbReference type="InterPro" id="IPR007375">
    <property type="entry name" value="SoxG"/>
</dbReference>
<dbReference type="AlphaFoldDB" id="A0A1C7D502"/>
<dbReference type="EMBL" id="CP016545">
    <property type="protein sequence ID" value="ANU06432.1"/>
    <property type="molecule type" value="Genomic_DNA"/>
</dbReference>
<reference evidence="1 2" key="1">
    <citation type="submission" date="2016-07" db="EMBL/GenBank/DDBJ databases">
        <title>Complete genome sequence of Altererythrobacter namhicola JCM 16345T, containing esterase-encoding genes.</title>
        <authorList>
            <person name="Cheng H."/>
            <person name="Wu Y.-H."/>
            <person name="Jian S.-L."/>
            <person name="Huo Y.-Y."/>
            <person name="Wang C.-S."/>
            <person name="Xu X.-W."/>
        </authorList>
    </citation>
    <scope>NUCLEOTIDE SEQUENCE [LARGE SCALE GENOMIC DNA]</scope>
    <source>
        <strain evidence="1 2">JCM 16345</strain>
    </source>
</reference>
<evidence type="ECO:0000313" key="2">
    <source>
        <dbReference type="Proteomes" id="UP000092698"/>
    </source>
</evidence>
<dbReference type="Pfam" id="PF04268">
    <property type="entry name" value="SoxG"/>
    <property type="match status" value="1"/>
</dbReference>